<reference evidence="5 6" key="1">
    <citation type="journal article" date="2023" name="G3 (Bethesda)">
        <title>A haplotype-resolved chromosome-scale genome for Quercus rubra L. provides insights into the genetics of adaptive traits for red oak species.</title>
        <authorList>
            <person name="Kapoor B."/>
            <person name="Jenkins J."/>
            <person name="Schmutz J."/>
            <person name="Zhebentyayeva T."/>
            <person name="Kuelheim C."/>
            <person name="Coggeshall M."/>
            <person name="Heim C."/>
            <person name="Lasky J.R."/>
            <person name="Leites L."/>
            <person name="Islam-Faridi N."/>
            <person name="Romero-Severson J."/>
            <person name="DeLeo V.L."/>
            <person name="Lucas S.M."/>
            <person name="Lazic D."/>
            <person name="Gailing O."/>
            <person name="Carlson J."/>
            <person name="Staton M."/>
        </authorList>
    </citation>
    <scope>NUCLEOTIDE SEQUENCE [LARGE SCALE GENOMIC DNA]</scope>
    <source>
        <strain evidence="5">Pseudo-F2</strain>
    </source>
</reference>
<dbReference type="PANTHER" id="PTHR48045:SF20">
    <property type="entry name" value="UDP-RHAMNOSE:RHAMNOSYLTRANSFERASE 1"/>
    <property type="match status" value="1"/>
</dbReference>
<feature type="transmembrane region" description="Helical" evidence="4">
    <location>
        <begin position="103"/>
        <end position="121"/>
    </location>
</feature>
<comment type="caution">
    <text evidence="5">The sequence shown here is derived from an EMBL/GenBank/DDBJ whole genome shotgun (WGS) entry which is preliminary data.</text>
</comment>
<evidence type="ECO:0000256" key="3">
    <source>
        <dbReference type="ARBA" id="ARBA00022679"/>
    </source>
</evidence>
<comment type="similarity">
    <text evidence="1">Belongs to the UDP-glycosyltransferase family.</text>
</comment>
<sequence length="492" mass="56305">MWRVVTQNCVKIDIPSISRPIKKKLHIAMFPWLAFGHMIPFLELAKLIAQKGQHISFISTPRNIDRLPKLTPNSMARFLQDSHPDWLLYDFAPYWLPSIARKLGISNAFFNIVIAAFLSFVGSKAHLGERKNLEDFTVPPTWVLFPTTVTMRFFEVMKIFQGGISSNKSNVSDIFRVVEMLNGCDIVDVCVSELVHLFSLNGITIRFGLVLLNERRFMGLCSYILEHIEFDFEISWCVCIVSMLWLILNFLGLCLILNFLVPEWLGVLEDLHRKPVLPVGQLPTIVYDNGDETETWLWMKDWLDKQAKGSVVYVAFGSKAKPSQEELTEIALGLEQSKLPFFLVLRTRHGQADTELIELPKGFEERTKGQGLVSHDSIGGFFTHSRWSSVVEALQFERALILLTFYADQGINAKVLEDKHIGYLIPRNEQDGSFTRDSMAKSLRLVIVEEEGKIYRDKAKEIKALFGDRTSQDRYLDSFLDYLISHSKNICS</sequence>
<gene>
    <name evidence="5" type="ORF">RGQ29_012001</name>
</gene>
<keyword evidence="4" id="KW-0812">Transmembrane</keyword>
<dbReference type="Proteomes" id="UP001324115">
    <property type="component" value="Unassembled WGS sequence"/>
</dbReference>
<name>A0AAN7J8L0_QUERU</name>
<feature type="transmembrane region" description="Helical" evidence="4">
    <location>
        <begin position="234"/>
        <end position="261"/>
    </location>
</feature>
<keyword evidence="4" id="KW-0472">Membrane</keyword>
<protein>
    <submittedName>
        <fullName evidence="5">Uncharacterized protein</fullName>
    </submittedName>
</protein>
<evidence type="ECO:0000256" key="4">
    <source>
        <dbReference type="SAM" id="Phobius"/>
    </source>
</evidence>
<evidence type="ECO:0000256" key="1">
    <source>
        <dbReference type="ARBA" id="ARBA00009995"/>
    </source>
</evidence>
<dbReference type="CDD" id="cd03784">
    <property type="entry name" value="GT1_Gtf-like"/>
    <property type="match status" value="1"/>
</dbReference>
<organism evidence="5 6">
    <name type="scientific">Quercus rubra</name>
    <name type="common">Northern red oak</name>
    <name type="synonym">Quercus borealis</name>
    <dbReference type="NCBI Taxonomy" id="3512"/>
    <lineage>
        <taxon>Eukaryota</taxon>
        <taxon>Viridiplantae</taxon>
        <taxon>Streptophyta</taxon>
        <taxon>Embryophyta</taxon>
        <taxon>Tracheophyta</taxon>
        <taxon>Spermatophyta</taxon>
        <taxon>Magnoliopsida</taxon>
        <taxon>eudicotyledons</taxon>
        <taxon>Gunneridae</taxon>
        <taxon>Pentapetalae</taxon>
        <taxon>rosids</taxon>
        <taxon>fabids</taxon>
        <taxon>Fagales</taxon>
        <taxon>Fagaceae</taxon>
        <taxon>Quercus</taxon>
    </lineage>
</organism>
<dbReference type="Pfam" id="PF00201">
    <property type="entry name" value="UDPGT"/>
    <property type="match status" value="1"/>
</dbReference>
<keyword evidence="3" id="KW-0808">Transferase</keyword>
<dbReference type="AlphaFoldDB" id="A0AAN7J8L0"/>
<evidence type="ECO:0000256" key="2">
    <source>
        <dbReference type="ARBA" id="ARBA00022676"/>
    </source>
</evidence>
<keyword evidence="2" id="KW-0328">Glycosyltransferase</keyword>
<dbReference type="EMBL" id="JAXUIC010000002">
    <property type="protein sequence ID" value="KAK4603279.1"/>
    <property type="molecule type" value="Genomic_DNA"/>
</dbReference>
<dbReference type="SUPFAM" id="SSF53756">
    <property type="entry name" value="UDP-Glycosyltransferase/glycogen phosphorylase"/>
    <property type="match status" value="1"/>
</dbReference>
<dbReference type="GO" id="GO:0008194">
    <property type="term" value="F:UDP-glycosyltransferase activity"/>
    <property type="evidence" value="ECO:0007669"/>
    <property type="project" value="InterPro"/>
</dbReference>
<dbReference type="PANTHER" id="PTHR48045">
    <property type="entry name" value="UDP-GLYCOSYLTRANSFERASE 72B1"/>
    <property type="match status" value="1"/>
</dbReference>
<keyword evidence="4" id="KW-1133">Transmembrane helix</keyword>
<accession>A0AAN7J8L0</accession>
<dbReference type="InterPro" id="IPR002213">
    <property type="entry name" value="UDP_glucos_trans"/>
</dbReference>
<proteinExistence type="inferred from homology"/>
<dbReference type="Gene3D" id="3.40.50.2000">
    <property type="entry name" value="Glycogen Phosphorylase B"/>
    <property type="match status" value="4"/>
</dbReference>
<evidence type="ECO:0000313" key="6">
    <source>
        <dbReference type="Proteomes" id="UP001324115"/>
    </source>
</evidence>
<evidence type="ECO:0000313" key="5">
    <source>
        <dbReference type="EMBL" id="KAK4603279.1"/>
    </source>
</evidence>
<dbReference type="FunFam" id="3.40.50.2000:FF:000037">
    <property type="entry name" value="Glycosyltransferase"/>
    <property type="match status" value="1"/>
</dbReference>
<feature type="transmembrane region" description="Helical" evidence="4">
    <location>
        <begin position="25"/>
        <end position="42"/>
    </location>
</feature>
<keyword evidence="6" id="KW-1185">Reference proteome</keyword>